<proteinExistence type="predicted"/>
<dbReference type="RefSeq" id="XP_040628855.1">
    <property type="nucleotide sequence ID" value="XM_040771147.1"/>
</dbReference>
<protein>
    <submittedName>
        <fullName evidence="2">Uncharacterized protein</fullName>
    </submittedName>
</protein>
<dbReference type="AlphaFoldDB" id="M5GCT4"/>
<keyword evidence="3" id="KW-1185">Reference proteome</keyword>
<name>M5GCT4_DACPD</name>
<feature type="region of interest" description="Disordered" evidence="1">
    <location>
        <begin position="56"/>
        <end position="105"/>
    </location>
</feature>
<dbReference type="Proteomes" id="UP000030653">
    <property type="component" value="Unassembled WGS sequence"/>
</dbReference>
<reference evidence="2 3" key="1">
    <citation type="journal article" date="2012" name="Science">
        <title>The Paleozoic origin of enzymatic lignin decomposition reconstructed from 31 fungal genomes.</title>
        <authorList>
            <person name="Floudas D."/>
            <person name="Binder M."/>
            <person name="Riley R."/>
            <person name="Barry K."/>
            <person name="Blanchette R.A."/>
            <person name="Henrissat B."/>
            <person name="Martinez A.T."/>
            <person name="Otillar R."/>
            <person name="Spatafora J.W."/>
            <person name="Yadav J.S."/>
            <person name="Aerts A."/>
            <person name="Benoit I."/>
            <person name="Boyd A."/>
            <person name="Carlson A."/>
            <person name="Copeland A."/>
            <person name="Coutinho P.M."/>
            <person name="de Vries R.P."/>
            <person name="Ferreira P."/>
            <person name="Findley K."/>
            <person name="Foster B."/>
            <person name="Gaskell J."/>
            <person name="Glotzer D."/>
            <person name="Gorecki P."/>
            <person name="Heitman J."/>
            <person name="Hesse C."/>
            <person name="Hori C."/>
            <person name="Igarashi K."/>
            <person name="Jurgens J.A."/>
            <person name="Kallen N."/>
            <person name="Kersten P."/>
            <person name="Kohler A."/>
            <person name="Kuees U."/>
            <person name="Kumar T.K.A."/>
            <person name="Kuo A."/>
            <person name="LaButti K."/>
            <person name="Larrondo L.F."/>
            <person name="Lindquist E."/>
            <person name="Ling A."/>
            <person name="Lombard V."/>
            <person name="Lucas S."/>
            <person name="Lundell T."/>
            <person name="Martin R."/>
            <person name="McLaughlin D.J."/>
            <person name="Morgenstern I."/>
            <person name="Morin E."/>
            <person name="Murat C."/>
            <person name="Nagy L.G."/>
            <person name="Nolan M."/>
            <person name="Ohm R.A."/>
            <person name="Patyshakuliyeva A."/>
            <person name="Rokas A."/>
            <person name="Ruiz-Duenas F.J."/>
            <person name="Sabat G."/>
            <person name="Salamov A."/>
            <person name="Samejima M."/>
            <person name="Schmutz J."/>
            <person name="Slot J.C."/>
            <person name="St John F."/>
            <person name="Stenlid J."/>
            <person name="Sun H."/>
            <person name="Sun S."/>
            <person name="Syed K."/>
            <person name="Tsang A."/>
            <person name="Wiebenga A."/>
            <person name="Young D."/>
            <person name="Pisabarro A."/>
            <person name="Eastwood D.C."/>
            <person name="Martin F."/>
            <person name="Cullen D."/>
            <person name="Grigoriev I.V."/>
            <person name="Hibbett D.S."/>
        </authorList>
    </citation>
    <scope>NUCLEOTIDE SEQUENCE [LARGE SCALE GENOMIC DNA]</scope>
    <source>
        <strain evidence="2 3">DJM-731 SS1</strain>
    </source>
</reference>
<feature type="compositionally biased region" description="Low complexity" evidence="1">
    <location>
        <begin position="66"/>
        <end position="88"/>
    </location>
</feature>
<gene>
    <name evidence="2" type="ORF">DACRYDRAFT_15919</name>
</gene>
<dbReference type="HOGENOM" id="CLU_806585_0_0_1"/>
<evidence type="ECO:0000313" key="3">
    <source>
        <dbReference type="Proteomes" id="UP000030653"/>
    </source>
</evidence>
<accession>M5GCT4</accession>
<organism evidence="2 3">
    <name type="scientific">Dacryopinax primogenitus (strain DJM 731)</name>
    <name type="common">Brown rot fungus</name>
    <dbReference type="NCBI Taxonomy" id="1858805"/>
    <lineage>
        <taxon>Eukaryota</taxon>
        <taxon>Fungi</taxon>
        <taxon>Dikarya</taxon>
        <taxon>Basidiomycota</taxon>
        <taxon>Agaricomycotina</taxon>
        <taxon>Dacrymycetes</taxon>
        <taxon>Dacrymycetales</taxon>
        <taxon>Dacrymycetaceae</taxon>
        <taxon>Dacryopinax</taxon>
    </lineage>
</organism>
<evidence type="ECO:0000256" key="1">
    <source>
        <dbReference type="SAM" id="MobiDB-lite"/>
    </source>
</evidence>
<sequence>MPMASWDDKSLNNLQVRLNLLCGLHGKDASPINSFECKLDEEIILVRQKIESLRGWPVDPDGNPFPTQTSPTSSYLSTPPALPLGAPHSLPPLTPDSSPLTKRSSCAHYNSVSSVDKEDIENLKKHICELEKERPCHKKKKNLPLVTDLKDDKLDKSDLKLKKHLQDELQEFLYSKVGYVKDGIMPSKNGPQVEGTPKIPDFDKSLHYHDNVLICNSAVQLLMDQEEGPTAFCQEEFYCNCWIIVPVLNKLAHQAWWNMKAIYSKQEVAKIDGGVKEAALKRAGWQYEWCRNTGMLSQAEQEDPNLDIYKVCCPEWMNQKYWEWEKLLLHKKILRRETKHIDLG</sequence>
<evidence type="ECO:0000313" key="2">
    <source>
        <dbReference type="EMBL" id="EJU01958.1"/>
    </source>
</evidence>
<dbReference type="GeneID" id="63686209"/>
<dbReference type="EMBL" id="JH795863">
    <property type="protein sequence ID" value="EJU01958.1"/>
    <property type="molecule type" value="Genomic_DNA"/>
</dbReference>